<sequence>MSELLSGGFTRTHMTGRVRPKAAWLSRMREGRFGCHSTDGESVALDPTTW</sequence>
<dbReference type="EMBL" id="JAVRFH010000036">
    <property type="protein sequence ID" value="MDT0614118.1"/>
    <property type="molecule type" value="Genomic_DNA"/>
</dbReference>
<comment type="caution">
    <text evidence="1">The sequence shown here is derived from an EMBL/GenBank/DDBJ whole genome shotgun (WGS) entry which is preliminary data.</text>
</comment>
<evidence type="ECO:0000313" key="2">
    <source>
        <dbReference type="Proteomes" id="UP001180724"/>
    </source>
</evidence>
<dbReference type="RefSeq" id="WP_311578318.1">
    <property type="nucleotide sequence ID" value="NZ_JAVRFH010000036.1"/>
</dbReference>
<accession>A0ABU3AW23</accession>
<reference evidence="1" key="1">
    <citation type="submission" date="2024-05" db="EMBL/GenBank/DDBJ databases">
        <title>30 novel species of actinomycetes from the DSMZ collection.</title>
        <authorList>
            <person name="Nouioui I."/>
        </authorList>
    </citation>
    <scope>NUCLEOTIDE SEQUENCE</scope>
    <source>
        <strain evidence="1">DSM 40712</strain>
    </source>
</reference>
<dbReference type="Proteomes" id="UP001180724">
    <property type="component" value="Unassembled WGS sequence"/>
</dbReference>
<organism evidence="1 2">
    <name type="scientific">Streptomyces lancefieldiae</name>
    <dbReference type="NCBI Taxonomy" id="3075520"/>
    <lineage>
        <taxon>Bacteria</taxon>
        <taxon>Bacillati</taxon>
        <taxon>Actinomycetota</taxon>
        <taxon>Actinomycetes</taxon>
        <taxon>Kitasatosporales</taxon>
        <taxon>Streptomycetaceae</taxon>
        <taxon>Streptomyces</taxon>
    </lineage>
</organism>
<evidence type="ECO:0000313" key="1">
    <source>
        <dbReference type="EMBL" id="MDT0614118.1"/>
    </source>
</evidence>
<keyword evidence="2" id="KW-1185">Reference proteome</keyword>
<name>A0ABU3AW23_9ACTN</name>
<protein>
    <submittedName>
        <fullName evidence="1">Uncharacterized protein</fullName>
    </submittedName>
</protein>
<gene>
    <name evidence="1" type="ORF">RM812_28450</name>
</gene>
<proteinExistence type="predicted"/>